<dbReference type="KEGG" id="fya:KMW28_24670"/>
<evidence type="ECO:0000313" key="3">
    <source>
        <dbReference type="Proteomes" id="UP000678679"/>
    </source>
</evidence>
<evidence type="ECO:0000259" key="1">
    <source>
        <dbReference type="Pfam" id="PF14258"/>
    </source>
</evidence>
<organism evidence="2 3">
    <name type="scientific">Flammeovirga yaeyamensis</name>
    <dbReference type="NCBI Taxonomy" id="367791"/>
    <lineage>
        <taxon>Bacteria</taxon>
        <taxon>Pseudomonadati</taxon>
        <taxon>Bacteroidota</taxon>
        <taxon>Cytophagia</taxon>
        <taxon>Cytophagales</taxon>
        <taxon>Flammeovirgaceae</taxon>
        <taxon>Flammeovirga</taxon>
    </lineage>
</organism>
<reference evidence="2 3" key="1">
    <citation type="submission" date="2021-05" db="EMBL/GenBank/DDBJ databases">
        <title>Comparative genomic studies on the polysaccharide-degrading batcterial strains of the Flammeovirga genus.</title>
        <authorList>
            <person name="Zewei F."/>
            <person name="Zheng Z."/>
            <person name="Yu L."/>
            <person name="Ruyue G."/>
            <person name="Yanhong M."/>
            <person name="Yuanyuan C."/>
            <person name="Jingyan G."/>
            <person name="Wenjun H."/>
        </authorList>
    </citation>
    <scope>NUCLEOTIDE SEQUENCE [LARGE SCALE GENOMIC DNA]</scope>
    <source>
        <strain evidence="2 3">NBRC:100898</strain>
    </source>
</reference>
<name>A0AAX1NE78_9BACT</name>
<keyword evidence="3" id="KW-1185">Reference proteome</keyword>
<dbReference type="AlphaFoldDB" id="A0AAX1NE78"/>
<accession>A0AAX1NE78</accession>
<gene>
    <name evidence="2" type="ORF">KMW28_24670</name>
</gene>
<protein>
    <submittedName>
        <fullName evidence="2">DUF4350 domain-containing protein</fullName>
    </submittedName>
</protein>
<evidence type="ECO:0000313" key="2">
    <source>
        <dbReference type="EMBL" id="QWG04088.1"/>
    </source>
</evidence>
<proteinExistence type="predicted"/>
<dbReference type="EMBL" id="CP076133">
    <property type="protein sequence ID" value="QWG04088.1"/>
    <property type="molecule type" value="Genomic_DNA"/>
</dbReference>
<dbReference type="Proteomes" id="UP000678679">
    <property type="component" value="Chromosome 2"/>
</dbReference>
<sequence>MKKLKKHHIFLGVVVLLYLALTFKDQSQTDWTKHYKSNAKSPYGTKALTTLLDESEDLNLKVENSRLTIYELLDSPEFMDKGILLIQPSFSLDKTDYDQLYKAIEKGKDVFIAAEHFDYNILDTLRISAEGTYNIPNLRYIDNQEDAEAKIDSVDMEMNGVIGKFSTVDYHYYLSIDDSSTVERLAGTDDQNVFVKAKIGEGNLFLLSTPNVLSNFPLLHEENYLFVNEILKALPEGEYVRTEYYTLGREGQSTPLRVILAQQGLKESIFTLLLLIFVYLIFQSKREQRAIPTIEPPKNDSMAFVKTISQLYLNANDNKKILIKRKRFLFNHIRNKHYLDFNEEDNTQNIQLLAIRTGIDEEELRSLFVCVDREINYPMTASGFTRANQLIDEFYSKEQ</sequence>
<dbReference type="InterPro" id="IPR025646">
    <property type="entry name" value="DUF4350"/>
</dbReference>
<dbReference type="Pfam" id="PF14258">
    <property type="entry name" value="DUF4350"/>
    <property type="match status" value="1"/>
</dbReference>
<dbReference type="RefSeq" id="WP_169663582.1">
    <property type="nucleotide sequence ID" value="NZ_CP076133.1"/>
</dbReference>
<feature type="domain" description="DUF4350" evidence="1">
    <location>
        <begin position="38"/>
        <end position="226"/>
    </location>
</feature>